<keyword evidence="6" id="KW-0812">Transmembrane</keyword>
<reference evidence="7" key="1">
    <citation type="submission" date="2021-01" db="EMBL/GenBank/DDBJ databases">
        <authorList>
            <person name="Corre E."/>
            <person name="Pelletier E."/>
            <person name="Niang G."/>
            <person name="Scheremetjew M."/>
            <person name="Finn R."/>
            <person name="Kale V."/>
            <person name="Holt S."/>
            <person name="Cochrane G."/>
            <person name="Meng A."/>
            <person name="Brown T."/>
            <person name="Cohen L."/>
        </authorList>
    </citation>
    <scope>NUCLEOTIDE SEQUENCE</scope>
    <source>
        <strain evidence="7">CCMP1374</strain>
    </source>
</reference>
<gene>
    <name evidence="7" type="ORF">PANT1444_LOCUS21598</name>
</gene>
<dbReference type="AlphaFoldDB" id="A0A7S0I5Z1"/>
<protein>
    <submittedName>
        <fullName evidence="7">Uncharacterized protein</fullName>
    </submittedName>
</protein>
<evidence type="ECO:0000256" key="3">
    <source>
        <dbReference type="ARBA" id="ARBA00023140"/>
    </source>
</evidence>
<keyword evidence="6" id="KW-1133">Transmembrane helix</keyword>
<feature type="transmembrane region" description="Helical" evidence="6">
    <location>
        <begin position="135"/>
        <end position="156"/>
    </location>
</feature>
<comment type="subcellular location">
    <subcellularLocation>
        <location evidence="4">Peroxisome membrane</location>
    </subcellularLocation>
</comment>
<dbReference type="GO" id="GO:0005778">
    <property type="term" value="C:peroxisomal membrane"/>
    <property type="evidence" value="ECO:0007669"/>
    <property type="project" value="UniProtKB-SubCell"/>
</dbReference>
<organism evidence="7">
    <name type="scientific">Phaeocystis antarctica</name>
    <dbReference type="NCBI Taxonomy" id="33657"/>
    <lineage>
        <taxon>Eukaryota</taxon>
        <taxon>Haptista</taxon>
        <taxon>Haptophyta</taxon>
        <taxon>Prymnesiophyceae</taxon>
        <taxon>Phaeocystales</taxon>
        <taxon>Phaeocystaceae</taxon>
        <taxon>Phaeocystis</taxon>
    </lineage>
</organism>
<dbReference type="Pfam" id="PF05648">
    <property type="entry name" value="PEX11"/>
    <property type="match status" value="1"/>
</dbReference>
<dbReference type="PANTHER" id="PTHR12652">
    <property type="entry name" value="PEROXISOMAL BIOGENESIS FACTOR 11"/>
    <property type="match status" value="1"/>
</dbReference>
<dbReference type="GO" id="GO:0016559">
    <property type="term" value="P:peroxisome fission"/>
    <property type="evidence" value="ECO:0007669"/>
    <property type="project" value="InterPro"/>
</dbReference>
<keyword evidence="3" id="KW-0576">Peroxisome</keyword>
<feature type="region of interest" description="Disordered" evidence="5">
    <location>
        <begin position="1"/>
        <end position="29"/>
    </location>
</feature>
<evidence type="ECO:0000256" key="4">
    <source>
        <dbReference type="ARBA" id="ARBA00046271"/>
    </source>
</evidence>
<dbReference type="InterPro" id="IPR008733">
    <property type="entry name" value="PEX11"/>
</dbReference>
<dbReference type="PANTHER" id="PTHR12652:SF50">
    <property type="entry name" value="PEROXIN 11"/>
    <property type="match status" value="1"/>
</dbReference>
<evidence type="ECO:0000256" key="2">
    <source>
        <dbReference type="ARBA" id="ARBA00023136"/>
    </source>
</evidence>
<name>A0A7S0I5Z1_9EUKA</name>
<proteinExistence type="predicted"/>
<evidence type="ECO:0000256" key="5">
    <source>
        <dbReference type="SAM" id="MobiDB-lite"/>
    </source>
</evidence>
<feature type="transmembrane region" description="Helical" evidence="6">
    <location>
        <begin position="63"/>
        <end position="83"/>
    </location>
</feature>
<keyword evidence="1" id="KW-0962">Peroxisome biogenesis</keyword>
<evidence type="ECO:0000313" key="7">
    <source>
        <dbReference type="EMBL" id="CAD8511941.1"/>
    </source>
</evidence>
<evidence type="ECO:0000256" key="6">
    <source>
        <dbReference type="SAM" id="Phobius"/>
    </source>
</evidence>
<accession>A0A7S0I5Z1</accession>
<sequence>MPNWDDPLSEREARSRRRRGSGDLVMARPPTIGAGLNELDNLLSQLDANQAEQTPEQQQVRGALGAGIMTILTAALAVFIGIVGMRPTTCEDTCSWARDGLCDDTVHPESINLVCSVGSDCADCGPRDTFWLPHWAAVAISLLLTVLVVLGVRAAVEMFQLWETQMRGPGSWARIPLTDAYFGISFINKLANSTQVREKGLKVVQYVLRGVAYSALLSPAASKDLKSLSKATSVARRFFKFGRWVKHFEDLEEAHEQKDMIMRGLLYFRIAANFGADWAEDVCSLERVGILHSLKLGTLSHEFLLFAEYCQFALALVEILVTGVRARKERQVVSMAEAGGAEPQKMLKQRRKLALVRLELVKYVSDVGKALHDCELPFAHEGVFIGCALFSGVMSTHKNICKIYK</sequence>
<evidence type="ECO:0000256" key="1">
    <source>
        <dbReference type="ARBA" id="ARBA00022593"/>
    </source>
</evidence>
<dbReference type="EMBL" id="HBEP01038099">
    <property type="protein sequence ID" value="CAD8511941.1"/>
    <property type="molecule type" value="Transcribed_RNA"/>
</dbReference>
<keyword evidence="2 6" id="KW-0472">Membrane</keyword>